<accession>A0A2A2J4L0</accession>
<comment type="caution">
    <text evidence="2">The sequence shown here is derived from an EMBL/GenBank/DDBJ whole genome shotgun (WGS) entry which is preliminary data.</text>
</comment>
<keyword evidence="3" id="KW-1185">Reference proteome</keyword>
<feature type="region of interest" description="Disordered" evidence="1">
    <location>
        <begin position="1"/>
        <end position="30"/>
    </location>
</feature>
<name>A0A2A2J4L0_9BILA</name>
<evidence type="ECO:0000313" key="2">
    <source>
        <dbReference type="EMBL" id="PAV56544.1"/>
    </source>
</evidence>
<proteinExistence type="predicted"/>
<reference evidence="2 3" key="1">
    <citation type="journal article" date="2017" name="Curr. Biol.">
        <title>Genome architecture and evolution of a unichromosomal asexual nematode.</title>
        <authorList>
            <person name="Fradin H."/>
            <person name="Zegar C."/>
            <person name="Gutwein M."/>
            <person name="Lucas J."/>
            <person name="Kovtun M."/>
            <person name="Corcoran D."/>
            <person name="Baugh L.R."/>
            <person name="Kiontke K."/>
            <person name="Gunsalus K."/>
            <person name="Fitch D.H."/>
            <person name="Piano F."/>
        </authorList>
    </citation>
    <scope>NUCLEOTIDE SEQUENCE [LARGE SCALE GENOMIC DNA]</scope>
    <source>
        <strain evidence="2">PF1309</strain>
    </source>
</reference>
<dbReference type="EMBL" id="LIAE01010697">
    <property type="protein sequence ID" value="PAV56544.1"/>
    <property type="molecule type" value="Genomic_DNA"/>
</dbReference>
<organism evidence="2 3">
    <name type="scientific">Diploscapter pachys</name>
    <dbReference type="NCBI Taxonomy" id="2018661"/>
    <lineage>
        <taxon>Eukaryota</taxon>
        <taxon>Metazoa</taxon>
        <taxon>Ecdysozoa</taxon>
        <taxon>Nematoda</taxon>
        <taxon>Chromadorea</taxon>
        <taxon>Rhabditida</taxon>
        <taxon>Rhabditina</taxon>
        <taxon>Rhabditomorpha</taxon>
        <taxon>Rhabditoidea</taxon>
        <taxon>Rhabditidae</taxon>
        <taxon>Diploscapter</taxon>
    </lineage>
</organism>
<gene>
    <name evidence="2" type="ORF">WR25_11245</name>
</gene>
<evidence type="ECO:0000256" key="1">
    <source>
        <dbReference type="SAM" id="MobiDB-lite"/>
    </source>
</evidence>
<dbReference type="AlphaFoldDB" id="A0A2A2J4L0"/>
<sequence>MDDLSGETVARQAGDLVGTSENRPDKQSGEELSACLKGTYWSRLPVEMQIEIVKQKNLDDDDRLNLLCAYPELLSIISESYPHDNPNTANGWKGTEAEAPEIYIKYSSEKKMFCVEMSSSACSRQPHRIFGLKHNRVVLTDLDSKSKHTAILLDALKSTSTTTRKLDCSGANKADFLLSFAFAKVLKPSCLDLGFDYNEECTTLNELVEAFPALFKLKKFTVLGPVRADGDSLFSHLSKLPRSLCFNDAFLHDGHVVKFLRALVSTKFEERSPAAAALKRLINWTFVMNYETKTEEGETMRGYRFLSELVADIIPPGSKYKRRLFKLHLTVGDEQHVIYVKEEVDHLHEDRLIQLVNQTARLDEILGTSDSSN</sequence>
<protein>
    <submittedName>
        <fullName evidence="2">Uncharacterized protein</fullName>
    </submittedName>
</protein>
<dbReference type="Proteomes" id="UP000218231">
    <property type="component" value="Unassembled WGS sequence"/>
</dbReference>
<evidence type="ECO:0000313" key="3">
    <source>
        <dbReference type="Proteomes" id="UP000218231"/>
    </source>
</evidence>